<feature type="compositionally biased region" description="Basic and acidic residues" evidence="1">
    <location>
        <begin position="875"/>
        <end position="890"/>
    </location>
</feature>
<dbReference type="GeneID" id="37044717"/>
<feature type="region of interest" description="Disordered" evidence="1">
    <location>
        <begin position="752"/>
        <end position="810"/>
    </location>
</feature>
<feature type="compositionally biased region" description="Low complexity" evidence="1">
    <location>
        <begin position="775"/>
        <end position="798"/>
    </location>
</feature>
<dbReference type="OrthoDB" id="3367098at2759"/>
<organism evidence="2 3">
    <name type="scientific">Acaromyces ingoldii</name>
    <dbReference type="NCBI Taxonomy" id="215250"/>
    <lineage>
        <taxon>Eukaryota</taxon>
        <taxon>Fungi</taxon>
        <taxon>Dikarya</taxon>
        <taxon>Basidiomycota</taxon>
        <taxon>Ustilaginomycotina</taxon>
        <taxon>Exobasidiomycetes</taxon>
        <taxon>Exobasidiales</taxon>
        <taxon>Cryptobasidiaceae</taxon>
        <taxon>Acaromyces</taxon>
    </lineage>
</organism>
<feature type="region of interest" description="Disordered" evidence="1">
    <location>
        <begin position="48"/>
        <end position="80"/>
    </location>
</feature>
<feature type="region of interest" description="Disordered" evidence="1">
    <location>
        <begin position="457"/>
        <end position="494"/>
    </location>
</feature>
<proteinExistence type="predicted"/>
<evidence type="ECO:0000313" key="3">
    <source>
        <dbReference type="Proteomes" id="UP000245768"/>
    </source>
</evidence>
<feature type="region of interest" description="Disordered" evidence="1">
    <location>
        <begin position="1"/>
        <end position="20"/>
    </location>
</feature>
<feature type="compositionally biased region" description="Basic and acidic residues" evidence="1">
    <location>
        <begin position="1"/>
        <end position="13"/>
    </location>
</feature>
<feature type="compositionally biased region" description="Polar residues" evidence="1">
    <location>
        <begin position="52"/>
        <end position="61"/>
    </location>
</feature>
<dbReference type="EMBL" id="KZ819640">
    <property type="protein sequence ID" value="PWN87603.1"/>
    <property type="molecule type" value="Genomic_DNA"/>
</dbReference>
<sequence length="890" mass="94875">MAREKPPPLSHDKHTPRRPMLAKFDSLQELLEQAGYKETRIITPAGQKLADASSSNPTVGASSSSFSSSSFSSTSPPSLVIDNHIGPIVERRSRDCSVVVMADDVAAKDDTGTNDSIIRRFQSIAANSSWFSSVWRPRPNQALPPPPPQTSLDQGGESARARLLRKKKSAPSMHASNIRRASQADIRSDHAAKNDAVSRVDTPKKGQHQRKSRPALRHAPSTQNLWQGSLRHRNAVTLRDKDGKLTSLPKSNSFPSRLRLNEGDSAAAQAKRDAIDGARVVTAVGFGRRSSASKDAIKGLILSGGAKEPSEADFASNLASLKSHKKRPSLVDVFGSRDSIGDDDVGDAPIEAATTAPATKSEAMPVSTVKALVDQVKATVKAEEQAYADALLFSQAAEPVLSCNDAVVLRNGGCLEEAGRSSSNIASVAGESASGEASRCYKPGLRKMRSIDALEKALSKMDQSSSARPTGRRPSDAPEAKSWASWRLGGPRRQAEPTLEQAIVEEEQPVTYVDDALNMAHGESTAAATADETEDVPTMEVPEPEVPRPTTPTLFVTSPTATRSPVELSLDGEEFEARSYSSPEHIIGSHRGRAHSRIPRPRRGRMAFEAKAEQSSPTVVRPSAISRSSSRGGGSSKPPLRRKARLSSSSRDSSVEQSNSSHNKGPTLSAASQPSRRRGGGPRSSALPSGDQIGSAVEKVSGSEQIRALRRDVLKREGASSMDSDPDDVFFDLTSAVGTAKGDSVLDFNRKQMAEELDQRRSSAPFGRKQPLADASRSSSSNSNSNSSSRSPASSSVEARSEGIVSRSAGNVLHRKRSGVGMACLFEAATATANKSAASSRSSTPCSDENLAPPDALLDSPTVQARGKRRGATRRSLERRQAKNDAMDML</sequence>
<feature type="compositionally biased region" description="Low complexity" evidence="1">
    <location>
        <begin position="831"/>
        <end position="847"/>
    </location>
</feature>
<feature type="compositionally biased region" description="Low complexity" evidence="1">
    <location>
        <begin position="621"/>
        <end position="630"/>
    </location>
</feature>
<accession>A0A316YHL9</accession>
<feature type="region of interest" description="Disordered" evidence="1">
    <location>
        <begin position="579"/>
        <end position="707"/>
    </location>
</feature>
<protein>
    <submittedName>
        <fullName evidence="2">Uncharacterized protein</fullName>
    </submittedName>
</protein>
<feature type="compositionally biased region" description="Basic residues" evidence="1">
    <location>
        <begin position="588"/>
        <end position="605"/>
    </location>
</feature>
<feature type="compositionally biased region" description="Low complexity" evidence="1">
    <location>
        <begin position="646"/>
        <end position="661"/>
    </location>
</feature>
<evidence type="ECO:0000313" key="2">
    <source>
        <dbReference type="EMBL" id="PWN87603.1"/>
    </source>
</evidence>
<feature type="compositionally biased region" description="Basic and acidic residues" evidence="1">
    <location>
        <begin position="752"/>
        <end position="761"/>
    </location>
</feature>
<feature type="region of interest" description="Disordered" evidence="1">
    <location>
        <begin position="526"/>
        <end position="564"/>
    </location>
</feature>
<feature type="region of interest" description="Disordered" evidence="1">
    <location>
        <begin position="136"/>
        <end position="232"/>
    </location>
</feature>
<feature type="compositionally biased region" description="Low complexity" evidence="1">
    <location>
        <begin position="62"/>
        <end position="78"/>
    </location>
</feature>
<reference evidence="2 3" key="1">
    <citation type="journal article" date="2018" name="Mol. Biol. Evol.">
        <title>Broad Genomic Sampling Reveals a Smut Pathogenic Ancestry of the Fungal Clade Ustilaginomycotina.</title>
        <authorList>
            <person name="Kijpornyongpan T."/>
            <person name="Mondo S.J."/>
            <person name="Barry K."/>
            <person name="Sandor L."/>
            <person name="Lee J."/>
            <person name="Lipzen A."/>
            <person name="Pangilinan J."/>
            <person name="LaButti K."/>
            <person name="Hainaut M."/>
            <person name="Henrissat B."/>
            <person name="Grigoriev I.V."/>
            <person name="Spatafora J.W."/>
            <person name="Aime M.C."/>
        </authorList>
    </citation>
    <scope>NUCLEOTIDE SEQUENCE [LARGE SCALE GENOMIC DNA]</scope>
    <source>
        <strain evidence="2 3">MCA 4198</strain>
    </source>
</reference>
<feature type="region of interest" description="Disordered" evidence="1">
    <location>
        <begin position="831"/>
        <end position="890"/>
    </location>
</feature>
<gene>
    <name evidence="2" type="ORF">FA10DRAFT_269553</name>
</gene>
<dbReference type="AlphaFoldDB" id="A0A316YHL9"/>
<keyword evidence="3" id="KW-1185">Reference proteome</keyword>
<feature type="compositionally biased region" description="Basic residues" evidence="1">
    <location>
        <begin position="205"/>
        <end position="216"/>
    </location>
</feature>
<name>A0A316YHL9_9BASI</name>
<feature type="compositionally biased region" description="Basic and acidic residues" evidence="1">
    <location>
        <begin position="186"/>
        <end position="204"/>
    </location>
</feature>
<feature type="compositionally biased region" description="Polar residues" evidence="1">
    <location>
        <begin position="554"/>
        <end position="563"/>
    </location>
</feature>
<dbReference type="Proteomes" id="UP000245768">
    <property type="component" value="Unassembled WGS sequence"/>
</dbReference>
<dbReference type="InParanoid" id="A0A316YHL9"/>
<dbReference type="RefSeq" id="XP_025374801.1">
    <property type="nucleotide sequence ID" value="XM_025522801.1"/>
</dbReference>
<evidence type="ECO:0000256" key="1">
    <source>
        <dbReference type="SAM" id="MobiDB-lite"/>
    </source>
</evidence>